<keyword evidence="2" id="KW-0067">ATP-binding</keyword>
<keyword evidence="2" id="KW-0547">Nucleotide-binding</keyword>
<dbReference type="InterPro" id="IPR049945">
    <property type="entry name" value="AAA_22"/>
</dbReference>
<organism evidence="2 3">
    <name type="scientific">Subdoligranulum variabile</name>
    <dbReference type="NCBI Taxonomy" id="214851"/>
    <lineage>
        <taxon>Bacteria</taxon>
        <taxon>Bacillati</taxon>
        <taxon>Bacillota</taxon>
        <taxon>Clostridia</taxon>
        <taxon>Eubacteriales</taxon>
        <taxon>Oscillospiraceae</taxon>
        <taxon>Subdoligranulum</taxon>
    </lineage>
</organism>
<accession>A0A943HKW8</accession>
<evidence type="ECO:0000313" key="2">
    <source>
        <dbReference type="EMBL" id="MBS5333802.1"/>
    </source>
</evidence>
<dbReference type="SUPFAM" id="SSF52540">
    <property type="entry name" value="P-loop containing nucleoside triphosphate hydrolases"/>
    <property type="match status" value="1"/>
</dbReference>
<proteinExistence type="predicted"/>
<comment type="caution">
    <text evidence="2">The sequence shown here is derived from an EMBL/GenBank/DDBJ whole genome shotgun (WGS) entry which is preliminary data.</text>
</comment>
<dbReference type="PANTHER" id="PTHR35894">
    <property type="entry name" value="GENERAL SECRETION PATHWAY PROTEIN A-RELATED"/>
    <property type="match status" value="1"/>
</dbReference>
<name>A0A943HKW8_9FIRM</name>
<dbReference type="AlphaFoldDB" id="A0A943HKW8"/>
<evidence type="ECO:0000313" key="3">
    <source>
        <dbReference type="Proteomes" id="UP000759273"/>
    </source>
</evidence>
<dbReference type="InterPro" id="IPR052026">
    <property type="entry name" value="ExeA_AAA_ATPase_DNA-bind"/>
</dbReference>
<reference evidence="2" key="1">
    <citation type="submission" date="2021-02" db="EMBL/GenBank/DDBJ databases">
        <title>Infant gut strain persistence is associated with maternal origin, phylogeny, and functional potential including surface adhesion and iron acquisition.</title>
        <authorList>
            <person name="Lou Y.C."/>
        </authorList>
    </citation>
    <scope>NUCLEOTIDE SEQUENCE</scope>
    <source>
        <strain evidence="2">L3_101_000M1_dasL3_101_000M1_concoct_87</strain>
    </source>
</reference>
<dbReference type="Gene3D" id="3.40.50.300">
    <property type="entry name" value="P-loop containing nucleotide triphosphate hydrolases"/>
    <property type="match status" value="1"/>
</dbReference>
<dbReference type="PANTHER" id="PTHR35894:SF1">
    <property type="entry name" value="PHOSPHORIBULOKINASE _ URIDINE KINASE FAMILY"/>
    <property type="match status" value="1"/>
</dbReference>
<dbReference type="GO" id="GO:0005524">
    <property type="term" value="F:ATP binding"/>
    <property type="evidence" value="ECO:0007669"/>
    <property type="project" value="UniProtKB-KW"/>
</dbReference>
<sequence>MHADYIANPLYDNNPFIEALPPMLSGKDLIHALAVIPPYNDSDRDRSTGERLQLLSSLYEFYQPLSMTIDLYCEIYTAMQHCYGQYSIHSEAAAMQNGYSLMHGNALAASIGGGNSFSVVGVSGLGKSTALQRVLSLYPQVIEHTEYHGQKFYCHQIPYLVVQTPHDASIKALILDIYLQIDSLIGTTYQKDALSRRLSIDVLVSQLNQIVRVNHIGLLVIDELQNIAYRKSDGGIRFLNFLVHLINGAGVSVCMVGTPRVLQVLQQEFRSARRTTGLVYDRLPNDKEFSLLLHGLWHYQYTQYATDLTPELANWLYRKTQGIPDILSKLLYNAQKQAILDGREKLDLEVFESAFIKNLEMVSEYISELSAKPIVKRQAKTTPEVSVGSVAPTKIVGNDIRVLLKKAKKCGESPVSAYAEYIKGEVAI</sequence>
<dbReference type="Proteomes" id="UP000759273">
    <property type="component" value="Unassembled WGS sequence"/>
</dbReference>
<feature type="domain" description="ORC1/DEAH AAA+ ATPase" evidence="1">
    <location>
        <begin position="116"/>
        <end position="265"/>
    </location>
</feature>
<gene>
    <name evidence="2" type="ORF">KHY36_14930</name>
</gene>
<dbReference type="GO" id="GO:0016887">
    <property type="term" value="F:ATP hydrolysis activity"/>
    <property type="evidence" value="ECO:0007669"/>
    <property type="project" value="InterPro"/>
</dbReference>
<dbReference type="Pfam" id="PF13401">
    <property type="entry name" value="AAA_22"/>
    <property type="match status" value="1"/>
</dbReference>
<dbReference type="InterPro" id="IPR027417">
    <property type="entry name" value="P-loop_NTPase"/>
</dbReference>
<dbReference type="EMBL" id="JAGZGG010000063">
    <property type="protein sequence ID" value="MBS5333802.1"/>
    <property type="molecule type" value="Genomic_DNA"/>
</dbReference>
<evidence type="ECO:0000259" key="1">
    <source>
        <dbReference type="Pfam" id="PF13401"/>
    </source>
</evidence>
<protein>
    <submittedName>
        <fullName evidence="2">ATP-binding protein</fullName>
    </submittedName>
</protein>